<evidence type="ECO:0000313" key="1">
    <source>
        <dbReference type="EMBL" id="CAL1366725.1"/>
    </source>
</evidence>
<dbReference type="EMBL" id="OZ034815">
    <property type="protein sequence ID" value="CAL1366725.1"/>
    <property type="molecule type" value="Genomic_DNA"/>
</dbReference>
<evidence type="ECO:0000313" key="2">
    <source>
        <dbReference type="Proteomes" id="UP001497516"/>
    </source>
</evidence>
<keyword evidence="2" id="KW-1185">Reference proteome</keyword>
<reference evidence="1 2" key="1">
    <citation type="submission" date="2024-04" db="EMBL/GenBank/DDBJ databases">
        <authorList>
            <person name="Fracassetti M."/>
        </authorList>
    </citation>
    <scope>NUCLEOTIDE SEQUENCE [LARGE SCALE GENOMIC DNA]</scope>
</reference>
<sequence>MSVLDGSYSYWKKEIFGSLPSTFCHCLASGREMERELHFWGPFCQGGKIREKKKRKWRWGKRESESHES</sequence>
<proteinExistence type="predicted"/>
<organism evidence="1 2">
    <name type="scientific">Linum trigynum</name>
    <dbReference type="NCBI Taxonomy" id="586398"/>
    <lineage>
        <taxon>Eukaryota</taxon>
        <taxon>Viridiplantae</taxon>
        <taxon>Streptophyta</taxon>
        <taxon>Embryophyta</taxon>
        <taxon>Tracheophyta</taxon>
        <taxon>Spermatophyta</taxon>
        <taxon>Magnoliopsida</taxon>
        <taxon>eudicotyledons</taxon>
        <taxon>Gunneridae</taxon>
        <taxon>Pentapetalae</taxon>
        <taxon>rosids</taxon>
        <taxon>fabids</taxon>
        <taxon>Malpighiales</taxon>
        <taxon>Linaceae</taxon>
        <taxon>Linum</taxon>
    </lineage>
</organism>
<gene>
    <name evidence="1" type="ORF">LTRI10_LOCUS10770</name>
</gene>
<dbReference type="AlphaFoldDB" id="A0AAV2D6T2"/>
<dbReference type="Proteomes" id="UP001497516">
    <property type="component" value="Chromosome 2"/>
</dbReference>
<protein>
    <submittedName>
        <fullName evidence="1">Uncharacterized protein</fullName>
    </submittedName>
</protein>
<accession>A0AAV2D6T2</accession>
<name>A0AAV2D6T2_9ROSI</name>